<evidence type="ECO:0000313" key="3">
    <source>
        <dbReference type="Proteomes" id="UP000321408"/>
    </source>
</evidence>
<sequence>MSDTTDTDFDHLIPFIPKIKEFSKEHYPEKEGLHGLPHVKRVLQTARRIHAHEGGSWPLIECIVWLHDIGRKYEKEQKKNHAIISGKSAETFLKTLDFSPRDIQEIRHGILGHSYSMGGKPQTLEAQITSDADKLDALGAVGIFRVCAYQGQQGSGIPAVIAHINEKILKLESHMFLDFSKGLAHERSSFILEFMKRIEEETTEYF</sequence>
<dbReference type="Pfam" id="PF01966">
    <property type="entry name" value="HD"/>
    <property type="match status" value="1"/>
</dbReference>
<gene>
    <name evidence="2" type="ORF">DSAG12_01280</name>
</gene>
<dbReference type="RefSeq" id="WP_147662362.1">
    <property type="nucleotide sequence ID" value="NZ_CP042905.2"/>
</dbReference>
<dbReference type="Gene3D" id="1.10.3210.50">
    <property type="match status" value="1"/>
</dbReference>
<dbReference type="OrthoDB" id="17914at2157"/>
<reference evidence="2 3" key="2">
    <citation type="journal article" date="2024" name="Int. J. Syst. Evol. Microbiol.">
        <title>Promethearchaeum syntrophicum gen. nov., sp. nov., an anaerobic, obligately syntrophic archaeon, the first isolate of the lineage 'Asgard' archaea, and proposal of the new archaeal phylum Promethearchaeota phyl. nov. and kingdom Promethearchaeati regn. nov.</title>
        <authorList>
            <person name="Imachi H."/>
            <person name="Nobu M.K."/>
            <person name="Kato S."/>
            <person name="Takaki Y."/>
            <person name="Miyazaki M."/>
            <person name="Miyata M."/>
            <person name="Ogawara M."/>
            <person name="Saito Y."/>
            <person name="Sakai S."/>
            <person name="Tahara Y.O."/>
            <person name="Takano Y."/>
            <person name="Tasumi E."/>
            <person name="Uematsu K."/>
            <person name="Yoshimura T."/>
            <person name="Itoh T."/>
            <person name="Ohkuma M."/>
            <person name="Takai K."/>
        </authorList>
    </citation>
    <scope>NUCLEOTIDE SEQUENCE [LARGE SCALE GENOMIC DNA]</scope>
    <source>
        <strain evidence="2 3">MK-D1</strain>
    </source>
</reference>
<protein>
    <submittedName>
        <fullName evidence="2">HD domain-containing protein</fullName>
    </submittedName>
</protein>
<dbReference type="KEGG" id="psyt:DSAG12_01280"/>
<dbReference type="EMBL" id="CP042905">
    <property type="protein sequence ID" value="QEE15454.1"/>
    <property type="molecule type" value="Genomic_DNA"/>
</dbReference>
<dbReference type="InterPro" id="IPR006674">
    <property type="entry name" value="HD_domain"/>
</dbReference>
<dbReference type="GeneID" id="41329272"/>
<organism evidence="2 3">
    <name type="scientific">Promethearchaeum syntrophicum</name>
    <dbReference type="NCBI Taxonomy" id="2594042"/>
    <lineage>
        <taxon>Archaea</taxon>
        <taxon>Promethearchaeati</taxon>
        <taxon>Promethearchaeota</taxon>
        <taxon>Promethearchaeia</taxon>
        <taxon>Promethearchaeales</taxon>
        <taxon>Promethearchaeaceae</taxon>
        <taxon>Promethearchaeum</taxon>
    </lineage>
</organism>
<dbReference type="InterPro" id="IPR003607">
    <property type="entry name" value="HD/PDEase_dom"/>
</dbReference>
<dbReference type="PANTHER" id="PTHR33594:SF1">
    <property type="entry name" value="HD_PDEASE DOMAIN-CONTAINING PROTEIN"/>
    <property type="match status" value="1"/>
</dbReference>
<dbReference type="CDD" id="cd00077">
    <property type="entry name" value="HDc"/>
    <property type="match status" value="1"/>
</dbReference>
<dbReference type="PANTHER" id="PTHR33594">
    <property type="entry name" value="SUPERFAMILY HYDROLASE, PUTATIVE (AFU_ORTHOLOGUE AFUA_1G03035)-RELATED"/>
    <property type="match status" value="1"/>
</dbReference>
<evidence type="ECO:0000313" key="2">
    <source>
        <dbReference type="EMBL" id="QEE15454.1"/>
    </source>
</evidence>
<accession>A0A5B9D8L7</accession>
<evidence type="ECO:0000259" key="1">
    <source>
        <dbReference type="SMART" id="SM00471"/>
    </source>
</evidence>
<dbReference type="SUPFAM" id="SSF109604">
    <property type="entry name" value="HD-domain/PDEase-like"/>
    <property type="match status" value="1"/>
</dbReference>
<dbReference type="AlphaFoldDB" id="A0A5B9D8L7"/>
<dbReference type="GO" id="GO:0016787">
    <property type="term" value="F:hydrolase activity"/>
    <property type="evidence" value="ECO:0007669"/>
    <property type="project" value="UniProtKB-KW"/>
</dbReference>
<reference evidence="2 3" key="1">
    <citation type="journal article" date="2020" name="Nature">
        <title>Isolation of an archaeon at the prokaryote-eukaryote interface.</title>
        <authorList>
            <person name="Imachi H."/>
            <person name="Nobu M.K."/>
            <person name="Nakahara N."/>
            <person name="Morono Y."/>
            <person name="Ogawara M."/>
            <person name="Takaki Y."/>
            <person name="Takano Y."/>
            <person name="Uematsu K."/>
            <person name="Ikuta T."/>
            <person name="Ito M."/>
            <person name="Matsui Y."/>
            <person name="Miyazaki M."/>
            <person name="Murata K."/>
            <person name="Saito Y."/>
            <person name="Sakai S."/>
            <person name="Song C."/>
            <person name="Tasumi E."/>
            <person name="Yamanaka Y."/>
            <person name="Yamaguchi T."/>
            <person name="Kamagata Y."/>
            <person name="Tamaki H."/>
            <person name="Takai K."/>
        </authorList>
    </citation>
    <scope>NUCLEOTIDE SEQUENCE [LARGE SCALE GENOMIC DNA]</scope>
    <source>
        <strain evidence="2 3">MK-D1</strain>
    </source>
</reference>
<name>A0A5B9D8L7_9ARCH</name>
<feature type="domain" description="HD/PDEase" evidence="1">
    <location>
        <begin position="31"/>
        <end position="147"/>
    </location>
</feature>
<proteinExistence type="predicted"/>
<dbReference type="SMART" id="SM00471">
    <property type="entry name" value="HDc"/>
    <property type="match status" value="1"/>
</dbReference>
<dbReference type="Proteomes" id="UP000321408">
    <property type="component" value="Chromosome"/>
</dbReference>
<keyword evidence="3" id="KW-1185">Reference proteome</keyword>